<comment type="caution">
    <text evidence="4">The sequence shown here is derived from an EMBL/GenBank/DDBJ whole genome shotgun (WGS) entry which is preliminary data.</text>
</comment>
<proteinExistence type="predicted"/>
<dbReference type="PANTHER" id="PTHR43072">
    <property type="entry name" value="N-ACETYLTRANSFERASE"/>
    <property type="match status" value="1"/>
</dbReference>
<dbReference type="RefSeq" id="WP_089349241.1">
    <property type="nucleotide sequence ID" value="NZ_BJUM01000075.1"/>
</dbReference>
<dbReference type="Proteomes" id="UP000321419">
    <property type="component" value="Unassembled WGS sequence"/>
</dbReference>
<dbReference type="Gene3D" id="3.40.630.30">
    <property type="match status" value="1"/>
</dbReference>
<dbReference type="PROSITE" id="PS51186">
    <property type="entry name" value="GNAT"/>
    <property type="match status" value="1"/>
</dbReference>
<dbReference type="EMBL" id="BJUM01000075">
    <property type="protein sequence ID" value="GEK57036.1"/>
    <property type="molecule type" value="Genomic_DNA"/>
</dbReference>
<dbReference type="GO" id="GO:0016747">
    <property type="term" value="F:acyltransferase activity, transferring groups other than amino-acyl groups"/>
    <property type="evidence" value="ECO:0007669"/>
    <property type="project" value="InterPro"/>
</dbReference>
<feature type="domain" description="N-acetyltransferase" evidence="3">
    <location>
        <begin position="6"/>
        <end position="158"/>
    </location>
</feature>
<keyword evidence="5" id="KW-1185">Reference proteome</keyword>
<evidence type="ECO:0000259" key="3">
    <source>
        <dbReference type="PROSITE" id="PS51186"/>
    </source>
</evidence>
<organism evidence="4 5">
    <name type="scientific">Pseudoalteromonas espejiana</name>
    <dbReference type="NCBI Taxonomy" id="28107"/>
    <lineage>
        <taxon>Bacteria</taxon>
        <taxon>Pseudomonadati</taxon>
        <taxon>Pseudomonadota</taxon>
        <taxon>Gammaproteobacteria</taxon>
        <taxon>Alteromonadales</taxon>
        <taxon>Pseudoalteromonadaceae</taxon>
        <taxon>Pseudoalteromonas</taxon>
    </lineage>
</organism>
<evidence type="ECO:0000256" key="1">
    <source>
        <dbReference type="ARBA" id="ARBA00022679"/>
    </source>
</evidence>
<evidence type="ECO:0000256" key="2">
    <source>
        <dbReference type="ARBA" id="ARBA00023315"/>
    </source>
</evidence>
<dbReference type="AlphaFoldDB" id="A0A510Y150"/>
<gene>
    <name evidence="4" type="ORF">PES01_38810</name>
</gene>
<evidence type="ECO:0000313" key="5">
    <source>
        <dbReference type="Proteomes" id="UP000321419"/>
    </source>
</evidence>
<dbReference type="InterPro" id="IPR016181">
    <property type="entry name" value="Acyl_CoA_acyltransferase"/>
</dbReference>
<dbReference type="InterPro" id="IPR000182">
    <property type="entry name" value="GNAT_dom"/>
</dbReference>
<sequence>MKGNTVIIRPFSENDFLAVQNLYQQGIDTGNATFQTEAKSWEQWNSSMLNCCRLVAVEDEKVLGWAGLSAVSSREVYSGVAEVSVYVANQAQGKGLGHALLCALIKESESNGIWMLQASIFPENISSIALHIRNGFRQVGNREKLGQLHGVWRNVALMERRSAVVGL</sequence>
<reference evidence="4 5" key="1">
    <citation type="submission" date="2019-07" db="EMBL/GenBank/DDBJ databases">
        <title>Whole genome shotgun sequence of Pseudoalteromonas espejiana NBRC 102222.</title>
        <authorList>
            <person name="Hosoyama A."/>
            <person name="Uohara A."/>
            <person name="Ohji S."/>
            <person name="Ichikawa N."/>
        </authorList>
    </citation>
    <scope>NUCLEOTIDE SEQUENCE [LARGE SCALE GENOMIC DNA]</scope>
    <source>
        <strain evidence="4 5">NBRC 102222</strain>
    </source>
</reference>
<protein>
    <submittedName>
        <fullName evidence="4">Phosphinothricin N-acetyltransferase</fullName>
    </submittedName>
</protein>
<keyword evidence="2" id="KW-0012">Acyltransferase</keyword>
<dbReference type="CDD" id="cd04301">
    <property type="entry name" value="NAT_SF"/>
    <property type="match status" value="1"/>
</dbReference>
<name>A0A510Y150_9GAMM</name>
<accession>A0A510Y150</accession>
<dbReference type="Pfam" id="PF00583">
    <property type="entry name" value="Acetyltransf_1"/>
    <property type="match status" value="1"/>
</dbReference>
<dbReference type="OrthoDB" id="5459937at2"/>
<keyword evidence="1 4" id="KW-0808">Transferase</keyword>
<evidence type="ECO:0000313" key="4">
    <source>
        <dbReference type="EMBL" id="GEK57036.1"/>
    </source>
</evidence>
<dbReference type="SUPFAM" id="SSF55729">
    <property type="entry name" value="Acyl-CoA N-acyltransferases (Nat)"/>
    <property type="match status" value="1"/>
</dbReference>
<dbReference type="PANTHER" id="PTHR43072:SF23">
    <property type="entry name" value="UPF0039 PROTEIN C11D3.02C"/>
    <property type="match status" value="1"/>
</dbReference>